<reference evidence="2 3" key="1">
    <citation type="submission" date="2018-10" db="EMBL/GenBank/DDBJ databases">
        <title>Paraburkholderia sp. 7MK8-2, isolated from soil.</title>
        <authorList>
            <person name="Gao Z.-H."/>
            <person name="Qiu L.-H."/>
        </authorList>
    </citation>
    <scope>NUCLEOTIDE SEQUENCE [LARGE SCALE GENOMIC DNA]</scope>
    <source>
        <strain evidence="2 3">7MK8-2</strain>
    </source>
</reference>
<keyword evidence="3" id="KW-1185">Reference proteome</keyword>
<dbReference type="RefSeq" id="WP_121278776.1">
    <property type="nucleotide sequence ID" value="NZ_RBZV01000006.1"/>
</dbReference>
<comment type="caution">
    <text evidence="2">The sequence shown here is derived from an EMBL/GenBank/DDBJ whole genome shotgun (WGS) entry which is preliminary data.</text>
</comment>
<accession>A0A494XEJ3</accession>
<organism evidence="2 3">
    <name type="scientific">Trinickia fusca</name>
    <dbReference type="NCBI Taxonomy" id="2419777"/>
    <lineage>
        <taxon>Bacteria</taxon>
        <taxon>Pseudomonadati</taxon>
        <taxon>Pseudomonadota</taxon>
        <taxon>Betaproteobacteria</taxon>
        <taxon>Burkholderiales</taxon>
        <taxon>Burkholderiaceae</taxon>
        <taxon>Trinickia</taxon>
    </lineage>
</organism>
<proteinExistence type="predicted"/>
<evidence type="ECO:0000313" key="3">
    <source>
        <dbReference type="Proteomes" id="UP000280434"/>
    </source>
</evidence>
<evidence type="ECO:0000256" key="1">
    <source>
        <dbReference type="SAM" id="MobiDB-lite"/>
    </source>
</evidence>
<dbReference type="EMBL" id="RBZV01000006">
    <property type="protein sequence ID" value="RKP46906.1"/>
    <property type="molecule type" value="Genomic_DNA"/>
</dbReference>
<gene>
    <name evidence="2" type="ORF">D7S89_16270</name>
</gene>
<evidence type="ECO:0000313" key="2">
    <source>
        <dbReference type="EMBL" id="RKP46906.1"/>
    </source>
</evidence>
<feature type="region of interest" description="Disordered" evidence="1">
    <location>
        <begin position="14"/>
        <end position="36"/>
    </location>
</feature>
<protein>
    <submittedName>
        <fullName evidence="2">Uncharacterized protein</fullName>
    </submittedName>
</protein>
<name>A0A494XEJ3_9BURK</name>
<dbReference type="Proteomes" id="UP000280434">
    <property type="component" value="Unassembled WGS sequence"/>
</dbReference>
<dbReference type="AlphaFoldDB" id="A0A494XEJ3"/>
<sequence>MKFPGTTASHLACHGDPIIDGEEDSQASADTARRASSDKPALRLDMAYRWLELCGWHADGRKLLERFDELVSLHGSLQKNAPTLELGRRRKGFTKAIQDLTRRPILSSAADREQALVRVDALIETGKKLSTELHAAPPAERAAASASSGIAFAASGEARQAQVYADAGLTPKPRQRRFAAVDHVPEIAPGVRREASALHPPRLPEEQERAIRNAIDAVLIGADERGKIDNAQQVQLGDAICQAIGGANKTHSRGGGHLGSFNAPVTIQQALRNIGRPMHQRVRESINAFLEERYPDQGFYL</sequence>